<organism evidence="2 3">
    <name type="scientific">Desulfosalsimonas propionicica</name>
    <dbReference type="NCBI Taxonomy" id="332175"/>
    <lineage>
        <taxon>Bacteria</taxon>
        <taxon>Pseudomonadati</taxon>
        <taxon>Thermodesulfobacteriota</taxon>
        <taxon>Desulfobacteria</taxon>
        <taxon>Desulfobacterales</taxon>
        <taxon>Desulfosalsimonadaceae</taxon>
        <taxon>Desulfosalsimonas</taxon>
    </lineage>
</organism>
<comment type="caution">
    <text evidence="2">The sequence shown here is derived from an EMBL/GenBank/DDBJ whole genome shotgun (WGS) entry which is preliminary data.</text>
</comment>
<gene>
    <name evidence="2" type="ORF">HNR65_002251</name>
</gene>
<reference evidence="2 3" key="1">
    <citation type="submission" date="2020-07" db="EMBL/GenBank/DDBJ databases">
        <title>Genomic Encyclopedia of Type Strains, Phase IV (KMG-IV): sequencing the most valuable type-strain genomes for metagenomic binning, comparative biology and taxonomic classification.</title>
        <authorList>
            <person name="Goeker M."/>
        </authorList>
    </citation>
    <scope>NUCLEOTIDE SEQUENCE [LARGE SCALE GENOMIC DNA]</scope>
    <source>
        <strain evidence="2 3">DSM 17721</strain>
    </source>
</reference>
<dbReference type="EMBL" id="JACDUS010000006">
    <property type="protein sequence ID" value="MBA2881917.1"/>
    <property type="molecule type" value="Genomic_DNA"/>
</dbReference>
<dbReference type="AlphaFoldDB" id="A0A7W0CA13"/>
<keyword evidence="3" id="KW-1185">Reference proteome</keyword>
<dbReference type="Proteomes" id="UP000525298">
    <property type="component" value="Unassembled WGS sequence"/>
</dbReference>
<dbReference type="RefSeq" id="WP_181551573.1">
    <property type="nucleotide sequence ID" value="NZ_JACDUS010000006.1"/>
</dbReference>
<keyword evidence="1" id="KW-1133">Transmembrane helix</keyword>
<feature type="transmembrane region" description="Helical" evidence="1">
    <location>
        <begin position="31"/>
        <end position="49"/>
    </location>
</feature>
<protein>
    <submittedName>
        <fullName evidence="2">Uncharacterized protein</fullName>
    </submittedName>
</protein>
<sequence>MEANRDKFEIEREIYHTQWINIRNHWDQTFLGVRYLSTLVLLAIIPMKFLRVKDASGIHLSVDPSVEVYIKAFVIVIIALMGIVTFLYQYNHHVRSKEARKVVVAIEQRWGLYDEAGRFIFQEPGAKIQYQKFSGGEKRLTHTAIVFIYIVLITLTGVAFVLFA</sequence>
<name>A0A7W0CA13_9BACT</name>
<proteinExistence type="predicted"/>
<evidence type="ECO:0000313" key="3">
    <source>
        <dbReference type="Proteomes" id="UP000525298"/>
    </source>
</evidence>
<feature type="transmembrane region" description="Helical" evidence="1">
    <location>
        <begin position="140"/>
        <end position="163"/>
    </location>
</feature>
<feature type="transmembrane region" description="Helical" evidence="1">
    <location>
        <begin position="69"/>
        <end position="90"/>
    </location>
</feature>
<evidence type="ECO:0000313" key="2">
    <source>
        <dbReference type="EMBL" id="MBA2881917.1"/>
    </source>
</evidence>
<accession>A0A7W0CA13</accession>
<keyword evidence="1" id="KW-0812">Transmembrane</keyword>
<keyword evidence="1" id="KW-0472">Membrane</keyword>
<evidence type="ECO:0000256" key="1">
    <source>
        <dbReference type="SAM" id="Phobius"/>
    </source>
</evidence>